<accession>A0A3P7JJU2</accession>
<sequence>MRNLADWVHDLREEKVMEAEVSGKTSMAPDLTSDLAAEHCELRKTIVLVGVSDEVPFAAAMFSLIDRLRKLLLLRRKKNCQFSVMPVETFPKTILYEGGKENFALIQLE</sequence>
<dbReference type="EMBL" id="UYYB01125017">
    <property type="protein sequence ID" value="VDM83746.1"/>
    <property type="molecule type" value="Genomic_DNA"/>
</dbReference>
<name>A0A3P7JJU2_STRVU</name>
<dbReference type="Proteomes" id="UP000270094">
    <property type="component" value="Unassembled WGS sequence"/>
</dbReference>
<organism evidence="1 2">
    <name type="scientific">Strongylus vulgaris</name>
    <name type="common">Blood worm</name>
    <dbReference type="NCBI Taxonomy" id="40348"/>
    <lineage>
        <taxon>Eukaryota</taxon>
        <taxon>Metazoa</taxon>
        <taxon>Ecdysozoa</taxon>
        <taxon>Nematoda</taxon>
        <taxon>Chromadorea</taxon>
        <taxon>Rhabditida</taxon>
        <taxon>Rhabditina</taxon>
        <taxon>Rhabditomorpha</taxon>
        <taxon>Strongyloidea</taxon>
        <taxon>Strongylidae</taxon>
        <taxon>Strongylus</taxon>
    </lineage>
</organism>
<evidence type="ECO:0000313" key="1">
    <source>
        <dbReference type="EMBL" id="VDM83746.1"/>
    </source>
</evidence>
<reference evidence="1 2" key="1">
    <citation type="submission" date="2018-11" db="EMBL/GenBank/DDBJ databases">
        <authorList>
            <consortium name="Pathogen Informatics"/>
        </authorList>
    </citation>
    <scope>NUCLEOTIDE SEQUENCE [LARGE SCALE GENOMIC DNA]</scope>
</reference>
<gene>
    <name evidence="1" type="ORF">SVUK_LOCUS18744</name>
</gene>
<dbReference type="AlphaFoldDB" id="A0A3P7JJU2"/>
<keyword evidence="2" id="KW-1185">Reference proteome</keyword>
<evidence type="ECO:0000313" key="2">
    <source>
        <dbReference type="Proteomes" id="UP000270094"/>
    </source>
</evidence>
<proteinExistence type="predicted"/>
<protein>
    <submittedName>
        <fullName evidence="1">Uncharacterized protein</fullName>
    </submittedName>
</protein>